<evidence type="ECO:0000259" key="1">
    <source>
        <dbReference type="Pfam" id="PF13086"/>
    </source>
</evidence>
<dbReference type="Pfam" id="PF13195">
    <property type="entry name" value="DUF4011"/>
    <property type="match status" value="1"/>
</dbReference>
<evidence type="ECO:0000259" key="3">
    <source>
        <dbReference type="Pfam" id="PF18741"/>
    </source>
</evidence>
<dbReference type="PANTHER" id="PTHR10887:SF530">
    <property type="entry name" value="SUPERFAMILY I DNA HELICASES"/>
    <property type="match status" value="1"/>
</dbReference>
<dbReference type="PANTHER" id="PTHR10887">
    <property type="entry name" value="DNA2/NAM7 HELICASE FAMILY"/>
    <property type="match status" value="1"/>
</dbReference>
<evidence type="ECO:0000313" key="5">
    <source>
        <dbReference type="Proteomes" id="UP000596248"/>
    </source>
</evidence>
<dbReference type="InterPro" id="IPR027417">
    <property type="entry name" value="P-loop_NTPase"/>
</dbReference>
<feature type="domain" description="DNA2/NAM7 helicase helicase" evidence="1">
    <location>
        <begin position="826"/>
        <end position="867"/>
    </location>
</feature>
<evidence type="ECO:0000313" key="4">
    <source>
        <dbReference type="EMBL" id="QRG70055.1"/>
    </source>
</evidence>
<dbReference type="SUPFAM" id="SSF52540">
    <property type="entry name" value="P-loop containing nucleoside triphosphate hydrolases"/>
    <property type="match status" value="1"/>
</dbReference>
<proteinExistence type="predicted"/>
<dbReference type="InterPro" id="IPR047187">
    <property type="entry name" value="SF1_C_Upf1"/>
</dbReference>
<dbReference type="InterPro" id="IPR041679">
    <property type="entry name" value="DNA2/NAM7-like_C"/>
</dbReference>
<dbReference type="Gene3D" id="3.40.50.300">
    <property type="entry name" value="P-loop containing nucleotide triphosphate hydrolases"/>
    <property type="match status" value="3"/>
</dbReference>
<dbReference type="Proteomes" id="UP000596248">
    <property type="component" value="Chromosome"/>
</dbReference>
<feature type="domain" description="DNA2/NAM7 helicase-like C-terminal" evidence="2">
    <location>
        <begin position="899"/>
        <end position="1086"/>
    </location>
</feature>
<sequence length="1257" mass="146725">MQLVDKLKKYHDKLNDLRRNNKNIRFTQCDKSYIDLTTIPQGRISNFDLLDHVILHRNTSNLQITLSKSPLMDETKWTNQCKDLHKEWTTRHTETGERDMFVGFPFLSGKLQDGSFIHGPLLFYPVELKKKDGDWFLSFEEDGEVSWNRALILAVQQANEIKINDSQLEQTLPLKDPYDLVSYQTMLWDWGLPLHSPQPHQNLSLVPFDDYLKMLKDGVIPKESTKKFAWDQVETPLQIVPHAILGQFSQGKRGISKDYQSLIKEVEQGEKADLVAALLNELTLELGETDKKPILNVDEGKEEEHVFILDSDSSQEEVILSARFERGIVVNGPPGSGKSQMIVNLIADTIRLGKPVLLVAEKKAALTVVLQRLQEVGLEEFVALVHDEKEDRSLLYDKIAKLVGGTHNVEFERAKREYTHYSEQIAVKTTYLKGISDTLWLNQSNGISLFRMYDRALKYRNKAPLFRLPSKGYDMRVDDIDKLKEKLERLGRYASRYLHAGHPWSKRKSLADWDITKRNQWFDVFGALLVQEEQEALERHQWETLGFPISYLERNGQAFDQGHSLLRRAMDRKWLAKWYWNRWVKKNQHVVTRLGGHDELEWDKLLDHFSNFRRWRETREQFEQHIHSLTPLFPEDYLQDQYHRWKQGESLRDWLQGLHDSLLSDWDEMKQMDREVASLPNTEQEIFKMCMQTIPPIKELSQGSIWWELVEQAYLDYWIHVAEEGNPKVKDVSEDEYEIQRQQFAALLKRKQEVSALYLRMKLKHEITEIPEKVRSDIAYRCGLKNKTWPIRKLLQEYPDILAKVVPVWLVSPSIASTIFPLEKELFDLVIFDEASQCPAEYGIPALFRGRRIIVAGDEKQLKPTMIGKKTYVMDEDDEDYYEDIQTAESLLDLAKLNFKPKPLKWHYRSKYEELINFSNHAFYKNIQVAPNVLPTQDPPSIQWFHVENGQWANNSNMAEAKKVVDLIGDHYLHGDRTLSLGVVAMNGHQQDLIERLIARRAQEDSEFGVVYNQVMGGDLEKTLIVRNIENIQGDERDIIIFSVTYARDVKGNTSGRFGLINHDDGENRLNVAITRAKQGMRIVASLYPSEMAGDEENRGVYYFKRFLEYAYAISEGNLQMAKSVLARINSDYKMSQDSKELKFDSTFEEEVYNALSEKGYRLVTQVGESSYRIDLGVVDPNNPNSYLMGIECDGAMYHSSKTARERDVTRQRFLENKGWTIERIWSRNWWRRPEYEVARIEQRIQEAMKKRMNVFP</sequence>
<dbReference type="CDD" id="cd18808">
    <property type="entry name" value="SF1_C_Upf1"/>
    <property type="match status" value="1"/>
</dbReference>
<dbReference type="InterPro" id="IPR025103">
    <property type="entry name" value="DUF4011"/>
</dbReference>
<gene>
    <name evidence="4" type="ORF">JNE38_13600</name>
</gene>
<dbReference type="Pfam" id="PF13086">
    <property type="entry name" value="AAA_11"/>
    <property type="match status" value="1"/>
</dbReference>
<keyword evidence="5" id="KW-1185">Reference proteome</keyword>
<dbReference type="InterPro" id="IPR011335">
    <property type="entry name" value="Restrct_endonuc-II-like"/>
</dbReference>
<dbReference type="EMBL" id="CP069127">
    <property type="protein sequence ID" value="QRG70055.1"/>
    <property type="molecule type" value="Genomic_DNA"/>
</dbReference>
<dbReference type="InterPro" id="IPR041677">
    <property type="entry name" value="DNA2/NAM7_AAA_11"/>
</dbReference>
<dbReference type="Pfam" id="PF13087">
    <property type="entry name" value="AAA_12"/>
    <property type="match status" value="1"/>
</dbReference>
<dbReference type="InterPro" id="IPR049468">
    <property type="entry name" value="Restrct_endonuc-II-like_dom"/>
</dbReference>
<feature type="domain" description="Restriction endonuclease type II-like" evidence="3">
    <location>
        <begin position="1148"/>
        <end position="1245"/>
    </location>
</feature>
<dbReference type="RefSeq" id="WP_203357029.1">
    <property type="nucleotide sequence ID" value="NZ_CP069127.1"/>
</dbReference>
<accession>A0ABX7FW39</accession>
<dbReference type="Gene3D" id="3.40.960.10">
    <property type="entry name" value="VSR Endonuclease"/>
    <property type="match status" value="1"/>
</dbReference>
<reference evidence="4 5" key="1">
    <citation type="submission" date="2021-01" db="EMBL/GenBank/DDBJ databases">
        <title>Identification of strong promoters based on the transcriptome of Brevibacillus choshinensis.</title>
        <authorList>
            <person name="Yao D."/>
            <person name="Zhang K."/>
            <person name="Wu J."/>
        </authorList>
    </citation>
    <scope>NUCLEOTIDE SEQUENCE [LARGE SCALE GENOMIC DNA]</scope>
    <source>
        <strain evidence="4 5">HPD31-SP3</strain>
    </source>
</reference>
<dbReference type="InterPro" id="IPR045055">
    <property type="entry name" value="DNA2/NAM7-like"/>
</dbReference>
<protein>
    <submittedName>
        <fullName evidence="4">DUF4011 domain-containing protein</fullName>
    </submittedName>
</protein>
<name>A0ABX7FW39_BRECH</name>
<evidence type="ECO:0000259" key="2">
    <source>
        <dbReference type="Pfam" id="PF13087"/>
    </source>
</evidence>
<dbReference type="Pfam" id="PF18741">
    <property type="entry name" value="MTES_1575"/>
    <property type="match status" value="1"/>
</dbReference>
<organism evidence="4 5">
    <name type="scientific">Brevibacillus choshinensis</name>
    <dbReference type="NCBI Taxonomy" id="54911"/>
    <lineage>
        <taxon>Bacteria</taxon>
        <taxon>Bacillati</taxon>
        <taxon>Bacillota</taxon>
        <taxon>Bacilli</taxon>
        <taxon>Bacillales</taxon>
        <taxon>Paenibacillaceae</taxon>
        <taxon>Brevibacillus</taxon>
    </lineage>
</organism>
<dbReference type="SUPFAM" id="SSF52980">
    <property type="entry name" value="Restriction endonuclease-like"/>
    <property type="match status" value="1"/>
</dbReference>